<dbReference type="Gene3D" id="1.10.287.130">
    <property type="match status" value="1"/>
</dbReference>
<keyword evidence="9 16" id="KW-0418">Kinase</keyword>
<evidence type="ECO:0000313" key="17">
    <source>
        <dbReference type="Proteomes" id="UP000295411"/>
    </source>
</evidence>
<dbReference type="PROSITE" id="PS50109">
    <property type="entry name" value="HIS_KIN"/>
    <property type="match status" value="1"/>
</dbReference>
<keyword evidence="12" id="KW-0902">Two-component regulatory system</keyword>
<dbReference type="InterPro" id="IPR005467">
    <property type="entry name" value="His_kinase_dom"/>
</dbReference>
<evidence type="ECO:0000259" key="15">
    <source>
        <dbReference type="PROSITE" id="PS50109"/>
    </source>
</evidence>
<dbReference type="SUPFAM" id="SSF55890">
    <property type="entry name" value="Sporulation response regulatory protein Spo0B"/>
    <property type="match status" value="1"/>
</dbReference>
<comment type="catalytic activity">
    <reaction evidence="1">
        <text>ATP + protein L-histidine = ADP + protein N-phospho-L-histidine.</text>
        <dbReference type="EC" id="2.7.13.3"/>
    </reaction>
</comment>
<dbReference type="SUPFAM" id="SSF103190">
    <property type="entry name" value="Sensory domain-like"/>
    <property type="match status" value="1"/>
</dbReference>
<evidence type="ECO:0000256" key="1">
    <source>
        <dbReference type="ARBA" id="ARBA00000085"/>
    </source>
</evidence>
<evidence type="ECO:0000256" key="4">
    <source>
        <dbReference type="ARBA" id="ARBA00022475"/>
    </source>
</evidence>
<evidence type="ECO:0000256" key="10">
    <source>
        <dbReference type="ARBA" id="ARBA00022840"/>
    </source>
</evidence>
<evidence type="ECO:0000256" key="13">
    <source>
        <dbReference type="ARBA" id="ARBA00023136"/>
    </source>
</evidence>
<dbReference type="InterPro" id="IPR039506">
    <property type="entry name" value="SPOB_a"/>
</dbReference>
<evidence type="ECO:0000313" key="16">
    <source>
        <dbReference type="EMBL" id="TDK26666.1"/>
    </source>
</evidence>
<keyword evidence="8" id="KW-0547">Nucleotide-binding</keyword>
<dbReference type="InterPro" id="IPR029151">
    <property type="entry name" value="Sensor-like_sf"/>
</dbReference>
<dbReference type="InterPro" id="IPR033463">
    <property type="entry name" value="sCache_3"/>
</dbReference>
<accession>A0A4R5TZJ3</accession>
<dbReference type="InterPro" id="IPR016120">
    <property type="entry name" value="Sig_transdc_His_kin_SpoOB"/>
</dbReference>
<evidence type="ECO:0000256" key="14">
    <source>
        <dbReference type="SAM" id="Phobius"/>
    </source>
</evidence>
<evidence type="ECO:0000256" key="9">
    <source>
        <dbReference type="ARBA" id="ARBA00022777"/>
    </source>
</evidence>
<evidence type="ECO:0000256" key="8">
    <source>
        <dbReference type="ARBA" id="ARBA00022741"/>
    </source>
</evidence>
<dbReference type="PRINTS" id="PR00344">
    <property type="entry name" value="BCTRLSENSOR"/>
</dbReference>
<feature type="domain" description="Histidine kinase" evidence="15">
    <location>
        <begin position="417"/>
        <end position="519"/>
    </location>
</feature>
<dbReference type="EMBL" id="SMTK01000002">
    <property type="protein sequence ID" value="TDK26666.1"/>
    <property type="molecule type" value="Genomic_DNA"/>
</dbReference>
<evidence type="ECO:0000256" key="11">
    <source>
        <dbReference type="ARBA" id="ARBA00022989"/>
    </source>
</evidence>
<dbReference type="GO" id="GO:0000155">
    <property type="term" value="F:phosphorelay sensor kinase activity"/>
    <property type="evidence" value="ECO:0007669"/>
    <property type="project" value="InterPro"/>
</dbReference>
<proteinExistence type="predicted"/>
<evidence type="ECO:0000256" key="12">
    <source>
        <dbReference type="ARBA" id="ARBA00023012"/>
    </source>
</evidence>
<dbReference type="SMART" id="SM00387">
    <property type="entry name" value="HATPase_c"/>
    <property type="match status" value="1"/>
</dbReference>
<dbReference type="GO" id="GO:0005524">
    <property type="term" value="F:ATP binding"/>
    <property type="evidence" value="ECO:0007669"/>
    <property type="project" value="UniProtKB-KW"/>
</dbReference>
<dbReference type="RefSeq" id="WP_133403026.1">
    <property type="nucleotide sequence ID" value="NZ_SMTK01000002.1"/>
</dbReference>
<keyword evidence="17" id="KW-1185">Reference proteome</keyword>
<dbReference type="Pfam" id="PF17203">
    <property type="entry name" value="sCache_3_2"/>
    <property type="match status" value="1"/>
</dbReference>
<dbReference type="PANTHER" id="PTHR45436:SF5">
    <property type="entry name" value="SENSOR HISTIDINE KINASE TRCS"/>
    <property type="match status" value="1"/>
</dbReference>
<evidence type="ECO:0000256" key="5">
    <source>
        <dbReference type="ARBA" id="ARBA00022553"/>
    </source>
</evidence>
<sequence length="527" mass="56038">MVRTMSLRFQLFLLQLFIVLAVVLVAGSTAVASQMQQIRDQYEDRMVGVAQSVAQLPSIIEAFDDPEPSATIQPIADLIAQSTGVTYVVVTDERGVRYSHPNPELIGKVVSTDPSVPLSGEIYVGTQTGTLGESWRVKVPIYSAAGEIIGTASVGTLESELREDLFEDLPRLLIWLVAAALVGSAGSIYISRLVWRRIYKLEPEEIASLLETRDAMLHGISEGMVAVDETGRIALMNDEAKRLLELDDAATGRHASAVLDPALARLLTSPGDVDETVLVGERVLLARTTDAVVDSKRVGNVMILRDRTELHQLLTDLDGARDVTAALRAQAHEFANRMHTVSGLLELGRTEQAVDFISRSGHGGALISGSIAPGITDPDAASLLMAKSTICAEKDITLAVTETSTLEPDGTTDAVTILGNLIDNAMEAVGADGTISVDLESGPEILRITVADDGPGVPDEVLGRIFSSGFSTKDGGSAGTRGFGLALVTRIAERRHGQVVVEESLLGGAEFTVFLARQPAGRPLQAS</sequence>
<organism evidence="16 17">
    <name type="scientific">Arthrobacter crusticola</name>
    <dbReference type="NCBI Taxonomy" id="2547960"/>
    <lineage>
        <taxon>Bacteria</taxon>
        <taxon>Bacillati</taxon>
        <taxon>Actinomycetota</taxon>
        <taxon>Actinomycetes</taxon>
        <taxon>Micrococcales</taxon>
        <taxon>Micrococcaceae</taxon>
        <taxon>Arthrobacter</taxon>
    </lineage>
</organism>
<keyword evidence="4" id="KW-1003">Cell membrane</keyword>
<evidence type="ECO:0000256" key="7">
    <source>
        <dbReference type="ARBA" id="ARBA00022692"/>
    </source>
</evidence>
<evidence type="ECO:0000256" key="2">
    <source>
        <dbReference type="ARBA" id="ARBA00004651"/>
    </source>
</evidence>
<dbReference type="Gene3D" id="3.30.450.20">
    <property type="entry name" value="PAS domain"/>
    <property type="match status" value="2"/>
</dbReference>
<dbReference type="InterPro" id="IPR050428">
    <property type="entry name" value="TCS_sensor_his_kinase"/>
</dbReference>
<keyword evidence="5" id="KW-0597">Phosphoprotein</keyword>
<keyword evidence="11 14" id="KW-1133">Transmembrane helix</keyword>
<dbReference type="Proteomes" id="UP000295411">
    <property type="component" value="Unassembled WGS sequence"/>
</dbReference>
<keyword evidence="6" id="KW-0808">Transferase</keyword>
<reference evidence="16 17" key="1">
    <citation type="submission" date="2019-03" db="EMBL/GenBank/DDBJ databases">
        <title>Arthrobacter sp. nov., an bacterium isolated from biocrust in Mu Us Desert.</title>
        <authorList>
            <person name="Lixiong L."/>
        </authorList>
    </citation>
    <scope>NUCLEOTIDE SEQUENCE [LARGE SCALE GENOMIC DNA]</scope>
    <source>
        <strain evidence="16 17">SLN-3</strain>
    </source>
</reference>
<protein>
    <recommendedName>
        <fullName evidence="3">histidine kinase</fullName>
        <ecNumber evidence="3">2.7.13.3</ecNumber>
    </recommendedName>
</protein>
<dbReference type="PANTHER" id="PTHR45436">
    <property type="entry name" value="SENSOR HISTIDINE KINASE YKOH"/>
    <property type="match status" value="1"/>
</dbReference>
<dbReference type="InterPro" id="IPR036890">
    <property type="entry name" value="HATPase_C_sf"/>
</dbReference>
<dbReference type="OrthoDB" id="9792686at2"/>
<keyword evidence="10" id="KW-0067">ATP-binding</keyword>
<dbReference type="Pfam" id="PF02518">
    <property type="entry name" value="HATPase_c"/>
    <property type="match status" value="1"/>
</dbReference>
<dbReference type="Pfam" id="PF14689">
    <property type="entry name" value="SPOB_a"/>
    <property type="match status" value="1"/>
</dbReference>
<name>A0A4R5TZJ3_9MICC</name>
<dbReference type="SUPFAM" id="SSF55874">
    <property type="entry name" value="ATPase domain of HSP90 chaperone/DNA topoisomerase II/histidine kinase"/>
    <property type="match status" value="1"/>
</dbReference>
<feature type="transmembrane region" description="Helical" evidence="14">
    <location>
        <begin position="172"/>
        <end position="190"/>
    </location>
</feature>
<keyword evidence="13 14" id="KW-0472">Membrane</keyword>
<keyword evidence="7 14" id="KW-0812">Transmembrane</keyword>
<evidence type="ECO:0000256" key="6">
    <source>
        <dbReference type="ARBA" id="ARBA00022679"/>
    </source>
</evidence>
<comment type="caution">
    <text evidence="16">The sequence shown here is derived from an EMBL/GenBank/DDBJ whole genome shotgun (WGS) entry which is preliminary data.</text>
</comment>
<comment type="subcellular location">
    <subcellularLocation>
        <location evidence="2">Cell membrane</location>
        <topology evidence="2">Multi-pass membrane protein</topology>
    </subcellularLocation>
</comment>
<dbReference type="InterPro" id="IPR004358">
    <property type="entry name" value="Sig_transdc_His_kin-like_C"/>
</dbReference>
<dbReference type="EC" id="2.7.13.3" evidence="3"/>
<dbReference type="GO" id="GO:0005886">
    <property type="term" value="C:plasma membrane"/>
    <property type="evidence" value="ECO:0007669"/>
    <property type="project" value="UniProtKB-SubCell"/>
</dbReference>
<dbReference type="AlphaFoldDB" id="A0A4R5TZJ3"/>
<evidence type="ECO:0000256" key="3">
    <source>
        <dbReference type="ARBA" id="ARBA00012438"/>
    </source>
</evidence>
<dbReference type="Gene3D" id="3.30.565.10">
    <property type="entry name" value="Histidine kinase-like ATPase, C-terminal domain"/>
    <property type="match status" value="1"/>
</dbReference>
<gene>
    <name evidence="16" type="ORF">E2F48_05630</name>
</gene>
<dbReference type="InterPro" id="IPR003594">
    <property type="entry name" value="HATPase_dom"/>
</dbReference>